<protein>
    <submittedName>
        <fullName evidence="6">FAD dependent oxidoreductase</fullName>
    </submittedName>
</protein>
<keyword evidence="4" id="KW-0408">Iron</keyword>
<organism evidence="6 7">
    <name type="scientific">Hydrogenispora ethanolica</name>
    <dbReference type="NCBI Taxonomy" id="1082276"/>
    <lineage>
        <taxon>Bacteria</taxon>
        <taxon>Bacillati</taxon>
        <taxon>Bacillota</taxon>
        <taxon>Hydrogenispora</taxon>
    </lineage>
</organism>
<dbReference type="InterPro" id="IPR039650">
    <property type="entry name" value="HdrA-like"/>
</dbReference>
<evidence type="ECO:0000256" key="3">
    <source>
        <dbReference type="ARBA" id="ARBA00023002"/>
    </source>
</evidence>
<accession>A0A4R1R3B0</accession>
<dbReference type="InterPro" id="IPR036188">
    <property type="entry name" value="FAD/NAD-bd_sf"/>
</dbReference>
<dbReference type="PRINTS" id="PR00411">
    <property type="entry name" value="PNDRDTASEI"/>
</dbReference>
<proteinExistence type="predicted"/>
<keyword evidence="2" id="KW-0479">Metal-binding</keyword>
<dbReference type="EMBL" id="SLUN01000037">
    <property type="protein sequence ID" value="TCL59792.1"/>
    <property type="molecule type" value="Genomic_DNA"/>
</dbReference>
<evidence type="ECO:0000256" key="5">
    <source>
        <dbReference type="ARBA" id="ARBA00023014"/>
    </source>
</evidence>
<evidence type="ECO:0000313" key="6">
    <source>
        <dbReference type="EMBL" id="TCL59792.1"/>
    </source>
</evidence>
<dbReference type="SUPFAM" id="SSF51905">
    <property type="entry name" value="FAD/NAD(P)-binding domain"/>
    <property type="match status" value="1"/>
</dbReference>
<keyword evidence="7" id="KW-1185">Reference proteome</keyword>
<evidence type="ECO:0000256" key="1">
    <source>
        <dbReference type="ARBA" id="ARBA00022485"/>
    </source>
</evidence>
<dbReference type="PANTHER" id="PTHR43498:SF1">
    <property type="entry name" value="COB--COM HETERODISULFIDE REDUCTASE IRON-SULFUR SUBUNIT A"/>
    <property type="match status" value="1"/>
</dbReference>
<dbReference type="AlphaFoldDB" id="A0A4R1R3B0"/>
<sequence>MKPYDVIVVGGGVSGSVAAIASARAGARTLIVEKMGFLGGMLTAGGVGPMMTFHAGSVQVVRGIADEVVHNLQQLGGSPGHIVDSTGYTYTVTPFDAELLKHVLEKMYLAAGGEVLYHSMLAGVEAVGGKITAITVATKSGLLELRAANFIDASGDGDLAAWAGVPFLLGRPGDHLSQPLTMNFKLGRVDIGMVKEYIRNHPEEFPEARTDLLDQAPRLSMGGFTGIFAAGRRNGEISFTRECILLFETNNPGEVIVNTTRIQKVNPTDAWELTGAEVEGRRQTLELFQFMKRRVPGFADAVLISSGPNVGVRESRKIEGIYVLTAADLLEQIPFEDEIACGGYPVDVHSPDGEGTNSRHLEWGAIYGIPYRSLINGRVDNLINVGRCISATHEACAAIRVSPIAMAVGQAGGTAAALASRNHRAMADLDYRALRAELLQGGMFLRLARSITGAYEPGTSK</sequence>
<evidence type="ECO:0000256" key="2">
    <source>
        <dbReference type="ARBA" id="ARBA00022723"/>
    </source>
</evidence>
<reference evidence="6 7" key="1">
    <citation type="submission" date="2019-03" db="EMBL/GenBank/DDBJ databases">
        <title>Genomic Encyclopedia of Type Strains, Phase IV (KMG-IV): sequencing the most valuable type-strain genomes for metagenomic binning, comparative biology and taxonomic classification.</title>
        <authorList>
            <person name="Goeker M."/>
        </authorList>
    </citation>
    <scope>NUCLEOTIDE SEQUENCE [LARGE SCALE GENOMIC DNA]</scope>
    <source>
        <strain evidence="6 7">LX-B</strain>
    </source>
</reference>
<dbReference type="GO" id="GO:0051539">
    <property type="term" value="F:4 iron, 4 sulfur cluster binding"/>
    <property type="evidence" value="ECO:0007669"/>
    <property type="project" value="UniProtKB-KW"/>
</dbReference>
<keyword evidence="3" id="KW-0560">Oxidoreductase</keyword>
<evidence type="ECO:0000313" key="7">
    <source>
        <dbReference type="Proteomes" id="UP000295008"/>
    </source>
</evidence>
<dbReference type="Proteomes" id="UP000295008">
    <property type="component" value="Unassembled WGS sequence"/>
</dbReference>
<name>A0A4R1R3B0_HYDET</name>
<dbReference type="Pfam" id="PF12831">
    <property type="entry name" value="FAD_oxidored"/>
    <property type="match status" value="1"/>
</dbReference>
<dbReference type="RefSeq" id="WP_132016449.1">
    <property type="nucleotide sequence ID" value="NZ_SLUN01000037.1"/>
</dbReference>
<dbReference type="GO" id="GO:0016491">
    <property type="term" value="F:oxidoreductase activity"/>
    <property type="evidence" value="ECO:0007669"/>
    <property type="project" value="UniProtKB-KW"/>
</dbReference>
<gene>
    <name evidence="6" type="ORF">EDC14_103729</name>
</gene>
<dbReference type="GO" id="GO:0046872">
    <property type="term" value="F:metal ion binding"/>
    <property type="evidence" value="ECO:0007669"/>
    <property type="project" value="UniProtKB-KW"/>
</dbReference>
<dbReference type="PANTHER" id="PTHR43498">
    <property type="entry name" value="FERREDOXIN:COB-COM HETERODISULFIDE REDUCTASE SUBUNIT A"/>
    <property type="match status" value="1"/>
</dbReference>
<comment type="caution">
    <text evidence="6">The sequence shown here is derived from an EMBL/GenBank/DDBJ whole genome shotgun (WGS) entry which is preliminary data.</text>
</comment>
<evidence type="ECO:0000256" key="4">
    <source>
        <dbReference type="ARBA" id="ARBA00023004"/>
    </source>
</evidence>
<dbReference type="Gene3D" id="3.50.50.60">
    <property type="entry name" value="FAD/NAD(P)-binding domain"/>
    <property type="match status" value="1"/>
</dbReference>
<keyword evidence="5" id="KW-0411">Iron-sulfur</keyword>
<dbReference type="OrthoDB" id="9759982at2"/>
<keyword evidence="1" id="KW-0004">4Fe-4S</keyword>